<organism evidence="1 2">
    <name type="scientific">Vibrio alginolyticus (strain ATCC 17749 / DSM 2171 / NBRC 15630 / NCIMB 1903 / NCTC 12160 / XII-53)</name>
    <dbReference type="NCBI Taxonomy" id="1219076"/>
    <lineage>
        <taxon>Bacteria</taxon>
        <taxon>Pseudomonadati</taxon>
        <taxon>Pseudomonadota</taxon>
        <taxon>Gammaproteobacteria</taxon>
        <taxon>Vibrionales</taxon>
        <taxon>Vibrionaceae</taxon>
        <taxon>Vibrio</taxon>
    </lineage>
</organism>
<dbReference type="HOGENOM" id="CLU_3259479_0_0_6"/>
<evidence type="ECO:0000313" key="2">
    <source>
        <dbReference type="Proteomes" id="UP000016714"/>
    </source>
</evidence>
<gene>
    <name evidence="1" type="ORF">N646_3711</name>
</gene>
<protein>
    <submittedName>
        <fullName evidence="1">Uncharacterized protein</fullName>
    </submittedName>
</protein>
<reference evidence="1 2" key="1">
    <citation type="journal article" date="2015" name="Genome Announc.">
        <title>Complete genome sequence of Vibrio alginolyticus ATCC 17749.</title>
        <authorList>
            <person name="Liu X.F."/>
            <person name="Cao Y."/>
            <person name="Zhang H.L."/>
            <person name="Chen Y.J."/>
            <person name="Hu C.J."/>
        </authorList>
    </citation>
    <scope>NUCLEOTIDE SEQUENCE [LARGE SCALE GENOMIC DNA]</scope>
    <source>
        <strain evidence="2">ATCC 17749 / DSM 2171 / NBRC 15630 / NCIMB 1903 / NCTC 12160 / XII-53</strain>
    </source>
</reference>
<accession>A0A2I3CP14</accession>
<dbReference type="EMBL" id="CP006719">
    <property type="protein sequence ID" value="AGV19520.1"/>
    <property type="molecule type" value="Genomic_DNA"/>
</dbReference>
<name>A0A2I3CP14_VIBAX</name>
<dbReference type="Proteomes" id="UP000016714">
    <property type="component" value="Chromosome 2"/>
</dbReference>
<dbReference type="AlphaFoldDB" id="A0A2I3CP14"/>
<sequence length="42" mass="4899">MSLLVLPFEFLFVMNLIELDGYLDTMPLQYEKLKTGNTGFQK</sequence>
<proteinExistence type="predicted"/>
<evidence type="ECO:0000313" key="1">
    <source>
        <dbReference type="EMBL" id="AGV19520.1"/>
    </source>
</evidence>
<dbReference type="KEGG" id="vag:N646_3711"/>